<dbReference type="Pfam" id="PF00535">
    <property type="entry name" value="Glycos_transf_2"/>
    <property type="match status" value="1"/>
</dbReference>
<dbReference type="InterPro" id="IPR029044">
    <property type="entry name" value="Nucleotide-diphossugar_trans"/>
</dbReference>
<evidence type="ECO:0000259" key="7">
    <source>
        <dbReference type="SMART" id="SM00458"/>
    </source>
</evidence>
<comment type="pathway">
    <text evidence="6">Protein modification; protein glycosylation.</text>
</comment>
<evidence type="ECO:0000256" key="2">
    <source>
        <dbReference type="ARBA" id="ARBA00022734"/>
    </source>
</evidence>
<keyword evidence="3 6" id="KW-0333">Golgi apparatus</keyword>
<keyword evidence="6" id="KW-0464">Manganese</keyword>
<comment type="caution">
    <text evidence="8">The sequence shown here is derived from an EMBL/GenBank/DDBJ whole genome shotgun (WGS) entry which is preliminary data.</text>
</comment>
<keyword evidence="6" id="KW-0808">Transferase</keyword>
<accession>A0A9J6BT79</accession>
<evidence type="ECO:0000256" key="1">
    <source>
        <dbReference type="ARBA" id="ARBA00004323"/>
    </source>
</evidence>
<dbReference type="InterPro" id="IPR001173">
    <property type="entry name" value="Glyco_trans_2-like"/>
</dbReference>
<keyword evidence="2 6" id="KW-0430">Lectin</keyword>
<dbReference type="SUPFAM" id="SSF50370">
    <property type="entry name" value="Ricin B-like lectins"/>
    <property type="match status" value="1"/>
</dbReference>
<proteinExistence type="inferred from homology"/>
<evidence type="ECO:0000256" key="6">
    <source>
        <dbReference type="RuleBase" id="RU361242"/>
    </source>
</evidence>
<reference evidence="8" key="1">
    <citation type="submission" date="2021-03" db="EMBL/GenBank/DDBJ databases">
        <title>Chromosome level genome of the anhydrobiotic midge Polypedilum vanderplanki.</title>
        <authorList>
            <person name="Yoshida Y."/>
            <person name="Kikawada T."/>
            <person name="Gusev O."/>
        </authorList>
    </citation>
    <scope>NUCLEOTIDE SEQUENCE</scope>
    <source>
        <strain evidence="8">NIAS01</strain>
        <tissue evidence="8">Whole body or cell culture</tissue>
    </source>
</reference>
<sequence>MMLLNAFHTLKRVKHELKLKDWNDYEIIKRDSLRVGFGEHGKGEKLIDANDIEKNAALFEEYGMSVLISDKISVNRSIPDFRHQVCKTRKYLKDLPKVSIIIIFNDEAFSVFKRTLHSLYNRTPLELVEEVILVNDNSSKSYLYDDLKNYIDEHFKNLKFNIINLKKRHGLMQARVLGAKAAKSELIFIMESHCEMTYNWLPPLIQPLIEASNHRVVTVPIIDNIEWQYMDYYENDNGNKGSRGIFTWDLEYYKLKRLPVSNVDKELDPFPIPVLTGGIFMIRKNYFFEIGPYDEKLIIWGAENIEMSLKVNLCGGKILEVPCSHIGHMFRAFTKSRTHESGIDFEAFNRKRVVEVWFDNYKEAVYMRNKERYAYIDVGDLSEARQVKERLNCKPFEYFLKDIAPDMIENFPPDQFPFAYGRIELLDENLCLHINVGPNPGEMTKVELYECQKPTVANQNLELSWYRDIRLRDVNICIDVYEISAVTCHLSGGNQLFKYDFRTKQIKNMNNKLCIEGNAEERTLKLTKCDEMLKSQKWIFSDFVNATALQNWYESGRKFKDDNSVFW</sequence>
<dbReference type="PANTHER" id="PTHR11675:SF134">
    <property type="entry name" value="N-ACETYLGALACTOSAMINYLTRANSFERASE 4-RELATED"/>
    <property type="match status" value="1"/>
</dbReference>
<comment type="similarity">
    <text evidence="6">Belongs to the glycosyltransferase 2 family. GalNAc-T subfamily.</text>
</comment>
<dbReference type="InterPro" id="IPR000772">
    <property type="entry name" value="Ricin_B_lectin"/>
</dbReference>
<dbReference type="Gene3D" id="3.90.550.10">
    <property type="entry name" value="Spore Coat Polysaccharide Biosynthesis Protein SpsA, Chain A"/>
    <property type="match status" value="1"/>
</dbReference>
<gene>
    <name evidence="8" type="ORF">PVAND_003025</name>
</gene>
<dbReference type="SMART" id="SM00458">
    <property type="entry name" value="RICIN"/>
    <property type="match status" value="1"/>
</dbReference>
<organism evidence="8 9">
    <name type="scientific">Polypedilum vanderplanki</name>
    <name type="common">Sleeping chironomid midge</name>
    <dbReference type="NCBI Taxonomy" id="319348"/>
    <lineage>
        <taxon>Eukaryota</taxon>
        <taxon>Metazoa</taxon>
        <taxon>Ecdysozoa</taxon>
        <taxon>Arthropoda</taxon>
        <taxon>Hexapoda</taxon>
        <taxon>Insecta</taxon>
        <taxon>Pterygota</taxon>
        <taxon>Neoptera</taxon>
        <taxon>Endopterygota</taxon>
        <taxon>Diptera</taxon>
        <taxon>Nematocera</taxon>
        <taxon>Chironomoidea</taxon>
        <taxon>Chironomidae</taxon>
        <taxon>Chironominae</taxon>
        <taxon>Polypedilum</taxon>
        <taxon>Polypedilum</taxon>
    </lineage>
</organism>
<dbReference type="AlphaFoldDB" id="A0A9J6BT79"/>
<keyword evidence="9" id="KW-1185">Reference proteome</keyword>
<comment type="subcellular location">
    <subcellularLocation>
        <location evidence="1 6">Golgi apparatus membrane</location>
        <topology evidence="1 6">Single-pass type II membrane protein</topology>
    </subcellularLocation>
</comment>
<dbReference type="EMBL" id="JADBJN010000003">
    <property type="protein sequence ID" value="KAG5672938.1"/>
    <property type="molecule type" value="Genomic_DNA"/>
</dbReference>
<protein>
    <recommendedName>
        <fullName evidence="6">Polypeptide N-acetylgalactosaminyltransferase</fullName>
        <ecNumber evidence="6">2.4.1.-</ecNumber>
    </recommendedName>
    <alternativeName>
        <fullName evidence="6">Protein-UDP acetylgalactosaminyltransferase</fullName>
    </alternativeName>
</protein>
<dbReference type="GO" id="GO:0000139">
    <property type="term" value="C:Golgi membrane"/>
    <property type="evidence" value="ECO:0007669"/>
    <property type="project" value="UniProtKB-SubCell"/>
</dbReference>
<dbReference type="Pfam" id="PF00652">
    <property type="entry name" value="Ricin_B_lectin"/>
    <property type="match status" value="1"/>
</dbReference>
<evidence type="ECO:0000256" key="4">
    <source>
        <dbReference type="ARBA" id="ARBA00023157"/>
    </source>
</evidence>
<keyword evidence="6" id="KW-0328">Glycosyltransferase</keyword>
<keyword evidence="5" id="KW-0325">Glycoprotein</keyword>
<dbReference type="OrthoDB" id="7786137at2759"/>
<evidence type="ECO:0000313" key="8">
    <source>
        <dbReference type="EMBL" id="KAG5672938.1"/>
    </source>
</evidence>
<dbReference type="Proteomes" id="UP001107558">
    <property type="component" value="Chromosome 3"/>
</dbReference>
<name>A0A9J6BT79_POLVA</name>
<dbReference type="SUPFAM" id="SSF53448">
    <property type="entry name" value="Nucleotide-diphospho-sugar transferases"/>
    <property type="match status" value="1"/>
</dbReference>
<feature type="domain" description="Ricin B lectin" evidence="7">
    <location>
        <begin position="418"/>
        <end position="541"/>
    </location>
</feature>
<dbReference type="PROSITE" id="PS50231">
    <property type="entry name" value="RICIN_B_LECTIN"/>
    <property type="match status" value="1"/>
</dbReference>
<dbReference type="PANTHER" id="PTHR11675">
    <property type="entry name" value="N-ACETYLGALACTOSAMINYLTRANSFERASE"/>
    <property type="match status" value="1"/>
</dbReference>
<evidence type="ECO:0000256" key="3">
    <source>
        <dbReference type="ARBA" id="ARBA00023034"/>
    </source>
</evidence>
<evidence type="ECO:0000313" key="9">
    <source>
        <dbReference type="Proteomes" id="UP001107558"/>
    </source>
</evidence>
<dbReference type="EC" id="2.4.1.-" evidence="6"/>
<dbReference type="InterPro" id="IPR035992">
    <property type="entry name" value="Ricin_B-like_lectins"/>
</dbReference>
<dbReference type="GO" id="GO:0030246">
    <property type="term" value="F:carbohydrate binding"/>
    <property type="evidence" value="ECO:0007669"/>
    <property type="project" value="UniProtKB-KW"/>
</dbReference>
<comment type="cofactor">
    <cofactor evidence="6">
        <name>Mn(2+)</name>
        <dbReference type="ChEBI" id="CHEBI:29035"/>
    </cofactor>
</comment>
<evidence type="ECO:0000256" key="5">
    <source>
        <dbReference type="ARBA" id="ARBA00023180"/>
    </source>
</evidence>
<dbReference type="GO" id="GO:0016757">
    <property type="term" value="F:glycosyltransferase activity"/>
    <property type="evidence" value="ECO:0007669"/>
    <property type="project" value="UniProtKB-KW"/>
</dbReference>
<keyword evidence="4 6" id="KW-1015">Disulfide bond</keyword>
<dbReference type="Gene3D" id="2.80.10.50">
    <property type="match status" value="1"/>
</dbReference>